<dbReference type="RefSeq" id="WP_090547539.1">
    <property type="nucleotide sequence ID" value="NZ_FNSR01000002.1"/>
</dbReference>
<dbReference type="OrthoDB" id="8558460at2"/>
<organism evidence="1 2">
    <name type="scientific">Paraburkholderia caballeronis</name>
    <dbReference type="NCBI Taxonomy" id="416943"/>
    <lineage>
        <taxon>Bacteria</taxon>
        <taxon>Pseudomonadati</taxon>
        <taxon>Pseudomonadota</taxon>
        <taxon>Betaproteobacteria</taxon>
        <taxon>Burkholderiales</taxon>
        <taxon>Burkholderiaceae</taxon>
        <taxon>Paraburkholderia</taxon>
    </lineage>
</organism>
<keyword evidence="2" id="KW-1185">Reference proteome</keyword>
<accession>A0A1H7LXT7</accession>
<name>A0A1H7LXT7_9BURK</name>
<proteinExistence type="predicted"/>
<protein>
    <submittedName>
        <fullName evidence="1">Malonate decarboxylase gamma subunit</fullName>
    </submittedName>
</protein>
<dbReference type="STRING" id="416943.SAMN05445871_3641"/>
<dbReference type="Proteomes" id="UP000199120">
    <property type="component" value="Unassembled WGS sequence"/>
</dbReference>
<dbReference type="Gene3D" id="3.90.226.10">
    <property type="entry name" value="2-enoyl-CoA Hydratase, Chain A, domain 1"/>
    <property type="match status" value="1"/>
</dbReference>
<dbReference type="EMBL" id="FOAJ01000004">
    <property type="protein sequence ID" value="SEL03669.1"/>
    <property type="molecule type" value="Genomic_DNA"/>
</dbReference>
<reference evidence="2" key="1">
    <citation type="submission" date="2016-10" db="EMBL/GenBank/DDBJ databases">
        <authorList>
            <person name="Varghese N."/>
            <person name="Submissions S."/>
        </authorList>
    </citation>
    <scope>NUCLEOTIDE SEQUENCE [LARGE SCALE GENOMIC DNA]</scope>
    <source>
        <strain evidence="2">LMG 26416</strain>
    </source>
</reference>
<sequence length="238" mass="25035">MNLADCLDQLFPDGHRTTVEGDVVAGEGTLAGTTASGRVALIGTVGHAPIGVETALALAGHVLRVMQESPGMPILLLVDNAGQRLSRRDELLANNGYLAHLTKCLEVARTRGHQVLSLVYDQAISGGFLAAGMIADRTYAVPEAHIHVMNLPAMSRITQIPLDRLEALCASSAVFAPGVPSFVKLGIVDGVWEGDLAAALRNALADRSTADRRSAAGFERGGRTLAVEVARRVQEARG</sequence>
<dbReference type="AlphaFoldDB" id="A0A1H7LXT7"/>
<gene>
    <name evidence="1" type="ORF">SAMN05192542_104535</name>
</gene>
<dbReference type="InterPro" id="IPR029045">
    <property type="entry name" value="ClpP/crotonase-like_dom_sf"/>
</dbReference>
<dbReference type="SUPFAM" id="SSF52096">
    <property type="entry name" value="ClpP/crotonase"/>
    <property type="match status" value="1"/>
</dbReference>
<dbReference type="Pfam" id="PF06833">
    <property type="entry name" value="MdcE"/>
    <property type="match status" value="1"/>
</dbReference>
<evidence type="ECO:0000313" key="1">
    <source>
        <dbReference type="EMBL" id="SEL03669.1"/>
    </source>
</evidence>
<evidence type="ECO:0000313" key="2">
    <source>
        <dbReference type="Proteomes" id="UP000199120"/>
    </source>
</evidence>